<dbReference type="Pfam" id="PF13432">
    <property type="entry name" value="TPR_16"/>
    <property type="match status" value="1"/>
</dbReference>
<dbReference type="SMART" id="SM00028">
    <property type="entry name" value="TPR"/>
    <property type="match status" value="2"/>
</dbReference>
<dbReference type="AlphaFoldDB" id="A0A1L9QV88"/>
<evidence type="ECO:0000259" key="8">
    <source>
        <dbReference type="Pfam" id="PF13844"/>
    </source>
</evidence>
<keyword evidence="10" id="KW-1185">Reference proteome</keyword>
<dbReference type="EC" id="2.4.1.255" evidence="3"/>
<dbReference type="PANTHER" id="PTHR44835">
    <property type="entry name" value="UDP-N-ACETYLGLUCOSAMINE--PEPTIDE N-ACETYLGLUCOSAMINYLTRANSFERASE SPINDLY-RELATED"/>
    <property type="match status" value="1"/>
</dbReference>
<organism evidence="9 10">
    <name type="scientific">Roseofilum reptotaenium AO1-A</name>
    <dbReference type="NCBI Taxonomy" id="1925591"/>
    <lineage>
        <taxon>Bacteria</taxon>
        <taxon>Bacillati</taxon>
        <taxon>Cyanobacteriota</taxon>
        <taxon>Cyanophyceae</taxon>
        <taxon>Desertifilales</taxon>
        <taxon>Desertifilaceae</taxon>
        <taxon>Roseofilum</taxon>
    </lineage>
</organism>
<evidence type="ECO:0000313" key="9">
    <source>
        <dbReference type="EMBL" id="OJJ26601.1"/>
    </source>
</evidence>
<dbReference type="InterPro" id="IPR029489">
    <property type="entry name" value="OGT/SEC/SPY_C"/>
</dbReference>
<keyword evidence="6" id="KW-0677">Repeat</keyword>
<dbReference type="Gene3D" id="1.25.40.10">
    <property type="entry name" value="Tetratricopeptide repeat domain"/>
    <property type="match status" value="2"/>
</dbReference>
<evidence type="ECO:0000256" key="2">
    <source>
        <dbReference type="ARBA" id="ARBA00005386"/>
    </source>
</evidence>
<evidence type="ECO:0000256" key="6">
    <source>
        <dbReference type="ARBA" id="ARBA00022737"/>
    </source>
</evidence>
<dbReference type="EMBL" id="MLAW01000006">
    <property type="protein sequence ID" value="OJJ26601.1"/>
    <property type="molecule type" value="Genomic_DNA"/>
</dbReference>
<protein>
    <recommendedName>
        <fullName evidence="3">protein O-GlcNAc transferase</fullName>
        <ecNumber evidence="3">2.4.1.255</ecNumber>
    </recommendedName>
</protein>
<dbReference type="Proteomes" id="UP000183940">
    <property type="component" value="Unassembled WGS sequence"/>
</dbReference>
<sequence>MTGISTTELQQQALEYFVTQDYAQAVTLYQNWLDMYPECREGYWYLGLALLLQGQEIEAQVTWMLVIGEATDEEIGLWTQELVSVLETEAERQVKANQPKLTWVIRQHIREIDPTDINNLLNLLQLALELERLTEDELTEIGITDLLSANSEAVEVNLPLLLETLNVFLDKAPLDPLLPKFVEVCVPFISIEDLSAFLKIILSSCIKISRTLFHPEVSITLAKIALKADPEHPEIWRQLSNYYQLNREYEKALEAAEIVHQLAQNSIDKIIANFLKITALMDTGGRWHDALVISDQQAELLLSLDPKEAQNYPLFSSSRLYTSSYFFPYFRDEARANREIHNHLAQFCQSGIEFHEQERVQRYRKGWNAPGSKSKRLRIGYLSHCFMSHSVGWLARWLFQHHDQEQYEIYAYVVNYKSESPDPLQQWYVENVTQARKLGREDLEVADRISEDNIDILVDLDSLTLDLACTVMALKPAPIQVSWLGWDAPGIPTIDYMIADPYVLPENAQDYYCETIWRLPQTYIAVDGFEVEVPTLRREMLDIPNDAVLYFSSQRGFKRHPDNARAQLKIIKEVPNSYFLIKGLGDQDLIKQFFLQLAEEEGVLEEQLRFIRPAPSEAMHRANMSILDVVLDTFPYNGATTTLETLWMGVPIVTQVGKQFAARNSYTMMMNVGVTEGIAWTDEEYIKWGIRFGKEPELRQNVAWKLKESRKTSPLWNSKQFAREMEKAYEQMWQRYVESGD</sequence>
<dbReference type="PANTHER" id="PTHR44835:SF1">
    <property type="entry name" value="PROTEIN O-GLCNAC TRANSFERASE"/>
    <property type="match status" value="1"/>
</dbReference>
<evidence type="ECO:0000256" key="1">
    <source>
        <dbReference type="ARBA" id="ARBA00004922"/>
    </source>
</evidence>
<feature type="domain" description="O-GlcNAc transferase C-terminal" evidence="8">
    <location>
        <begin position="537"/>
        <end position="725"/>
    </location>
</feature>
<dbReference type="Gene3D" id="3.40.50.11380">
    <property type="match status" value="1"/>
</dbReference>
<keyword evidence="7" id="KW-0802">TPR repeat</keyword>
<feature type="domain" description="O-GlcNAc transferase C-terminal" evidence="8">
    <location>
        <begin position="338"/>
        <end position="527"/>
    </location>
</feature>
<keyword evidence="5 9" id="KW-0808">Transferase</keyword>
<keyword evidence="4" id="KW-0328">Glycosyltransferase</keyword>
<evidence type="ECO:0000313" key="10">
    <source>
        <dbReference type="Proteomes" id="UP000183940"/>
    </source>
</evidence>
<dbReference type="InterPro" id="IPR019734">
    <property type="entry name" value="TPR_rpt"/>
</dbReference>
<dbReference type="Gene3D" id="3.40.50.2000">
    <property type="entry name" value="Glycogen Phosphorylase B"/>
    <property type="match status" value="1"/>
</dbReference>
<evidence type="ECO:0000256" key="5">
    <source>
        <dbReference type="ARBA" id="ARBA00022679"/>
    </source>
</evidence>
<dbReference type="GO" id="GO:0097363">
    <property type="term" value="F:protein O-acetylglucosaminyltransferase activity"/>
    <property type="evidence" value="ECO:0007669"/>
    <property type="project" value="UniProtKB-EC"/>
</dbReference>
<name>A0A1L9QV88_9CYAN</name>
<dbReference type="InterPro" id="IPR011990">
    <property type="entry name" value="TPR-like_helical_dom_sf"/>
</dbReference>
<dbReference type="Pfam" id="PF13844">
    <property type="entry name" value="Glyco_transf_41"/>
    <property type="match status" value="2"/>
</dbReference>
<accession>A0A1L9QV88</accession>
<dbReference type="SUPFAM" id="SSF48452">
    <property type="entry name" value="TPR-like"/>
    <property type="match status" value="1"/>
</dbReference>
<dbReference type="SUPFAM" id="SSF53756">
    <property type="entry name" value="UDP-Glycosyltransferase/glycogen phosphorylase"/>
    <property type="match status" value="1"/>
</dbReference>
<gene>
    <name evidence="9" type="ORF">BI308_05790</name>
</gene>
<dbReference type="STRING" id="1925591.BI308_05790"/>
<comment type="similarity">
    <text evidence="2">Belongs to the glycosyltransferase 41 family. O-GlcNAc transferase subfamily.</text>
</comment>
<reference evidence="9" key="1">
    <citation type="submission" date="2016-10" db="EMBL/GenBank/DDBJ databases">
        <title>CRISPR-Cas defence system in Roseofilum reptotaenium: evidence of a bacteriophage-cyanobacterium arms race in the coral black band disease.</title>
        <authorList>
            <person name="Buerger P."/>
            <person name="Wood-Charlson E.M."/>
            <person name="Weynberg K.D."/>
            <person name="Willis B."/>
            <person name="Van Oppen M.J."/>
        </authorList>
    </citation>
    <scope>NUCLEOTIDE SEQUENCE [LARGE SCALE GENOMIC DNA]</scope>
    <source>
        <strain evidence="9">AO1-A</strain>
    </source>
</reference>
<evidence type="ECO:0000256" key="7">
    <source>
        <dbReference type="ARBA" id="ARBA00022803"/>
    </source>
</evidence>
<comment type="pathway">
    <text evidence="1">Protein modification; protein glycosylation.</text>
</comment>
<evidence type="ECO:0000256" key="3">
    <source>
        <dbReference type="ARBA" id="ARBA00011970"/>
    </source>
</evidence>
<proteinExistence type="inferred from homology"/>
<evidence type="ECO:0000256" key="4">
    <source>
        <dbReference type="ARBA" id="ARBA00022676"/>
    </source>
</evidence>
<dbReference type="InterPro" id="IPR051939">
    <property type="entry name" value="Glycosyltr_41/O-GlcNAc_trsf"/>
</dbReference>
<comment type="caution">
    <text evidence="9">The sequence shown here is derived from an EMBL/GenBank/DDBJ whole genome shotgun (WGS) entry which is preliminary data.</text>
</comment>